<dbReference type="RefSeq" id="WP_130429499.1">
    <property type="nucleotide sequence ID" value="NZ_CP034841.1"/>
</dbReference>
<keyword evidence="8" id="KW-1185">Reference proteome</keyword>
<keyword evidence="4 5" id="KW-0472">Membrane</keyword>
<dbReference type="InterPro" id="IPR000412">
    <property type="entry name" value="ABC_2_transport"/>
</dbReference>
<evidence type="ECO:0000259" key="6">
    <source>
        <dbReference type="Pfam" id="PF01061"/>
    </source>
</evidence>
<organism evidence="7 8">
    <name type="scientific">Mycoplasmopsis phocirhinis</name>
    <dbReference type="NCBI Taxonomy" id="142650"/>
    <lineage>
        <taxon>Bacteria</taxon>
        <taxon>Bacillati</taxon>
        <taxon>Mycoplasmatota</taxon>
        <taxon>Mycoplasmoidales</taxon>
        <taxon>Metamycoplasmataceae</taxon>
        <taxon>Mycoplasmopsis</taxon>
    </lineage>
</organism>
<dbReference type="PIRSF" id="PIRSF006648">
    <property type="entry name" value="DrrB"/>
    <property type="match status" value="1"/>
</dbReference>
<dbReference type="KEGG" id="mphi:EG856_02215"/>
<dbReference type="PANTHER" id="PTHR43229:SF2">
    <property type="entry name" value="NODULATION PROTEIN J"/>
    <property type="match status" value="1"/>
</dbReference>
<gene>
    <name evidence="7" type="ORF">EG856_02215</name>
</gene>
<evidence type="ECO:0000256" key="1">
    <source>
        <dbReference type="ARBA" id="ARBA00004141"/>
    </source>
</evidence>
<keyword evidence="2 5" id="KW-0812">Transmembrane</keyword>
<feature type="transmembrane region" description="Helical" evidence="5">
    <location>
        <begin position="157"/>
        <end position="182"/>
    </location>
</feature>
<dbReference type="Pfam" id="PF01061">
    <property type="entry name" value="ABC2_membrane"/>
    <property type="match status" value="1"/>
</dbReference>
<dbReference type="InterPro" id="IPR013525">
    <property type="entry name" value="ABC2_TM"/>
</dbReference>
<feature type="transmembrane region" description="Helical" evidence="5">
    <location>
        <begin position="23"/>
        <end position="44"/>
    </location>
</feature>
<evidence type="ECO:0000256" key="4">
    <source>
        <dbReference type="ARBA" id="ARBA00023136"/>
    </source>
</evidence>
<comment type="subcellular location">
    <subcellularLocation>
        <location evidence="1">Membrane</location>
        <topology evidence="1">Multi-pass membrane protein</topology>
    </subcellularLocation>
</comment>
<dbReference type="Proteomes" id="UP000289326">
    <property type="component" value="Chromosome"/>
</dbReference>
<evidence type="ECO:0000256" key="3">
    <source>
        <dbReference type="ARBA" id="ARBA00022989"/>
    </source>
</evidence>
<dbReference type="GO" id="GO:0140359">
    <property type="term" value="F:ABC-type transporter activity"/>
    <property type="evidence" value="ECO:0007669"/>
    <property type="project" value="InterPro"/>
</dbReference>
<name>A0A4V0ZAH5_9BACT</name>
<dbReference type="AlphaFoldDB" id="A0A4V0ZAH5"/>
<sequence length="292" mass="32896">MMSKLFTLTYRNLKIFSKDRKRIFFTLLSPIIVLLCFIIFARNIFINQLPLQTANKFKNHFADIALMTGMLSVVTFTNAISLSSVMVNDNQKKILNDFYIAPVKNSFVRLSYLIYNIFLNIIITTTIFIICIIWMAIDKTLIYEVNSVKYSALNAQNSLIIISTIVIGSVLNSAIFVFFLSFLANNSAFSALSAALSSISGFLIGAFVPLHTFPRVLAEFSSILPSTQISNLIRHFAINGLPSEIINAKNIMLDYNIIFGLNNTWWGSFIYSASWAVLFLTLSSTINIVKNR</sequence>
<feature type="transmembrane region" description="Helical" evidence="5">
    <location>
        <begin position="189"/>
        <end position="210"/>
    </location>
</feature>
<dbReference type="EMBL" id="CP034841">
    <property type="protein sequence ID" value="QBF34722.1"/>
    <property type="molecule type" value="Genomic_DNA"/>
</dbReference>
<dbReference type="PANTHER" id="PTHR43229">
    <property type="entry name" value="NODULATION PROTEIN J"/>
    <property type="match status" value="1"/>
</dbReference>
<evidence type="ECO:0000256" key="5">
    <source>
        <dbReference type="SAM" id="Phobius"/>
    </source>
</evidence>
<feature type="transmembrane region" description="Helical" evidence="5">
    <location>
        <begin position="269"/>
        <end position="289"/>
    </location>
</feature>
<proteinExistence type="predicted"/>
<dbReference type="GO" id="GO:0043190">
    <property type="term" value="C:ATP-binding cassette (ABC) transporter complex"/>
    <property type="evidence" value="ECO:0007669"/>
    <property type="project" value="InterPro"/>
</dbReference>
<feature type="transmembrane region" description="Helical" evidence="5">
    <location>
        <begin position="64"/>
        <end position="87"/>
    </location>
</feature>
<dbReference type="InterPro" id="IPR051784">
    <property type="entry name" value="Nod_factor_ABC_transporter"/>
</dbReference>
<evidence type="ECO:0000256" key="2">
    <source>
        <dbReference type="ARBA" id="ARBA00022692"/>
    </source>
</evidence>
<reference evidence="7 8" key="1">
    <citation type="submission" date="2019-01" db="EMBL/GenBank/DDBJ databases">
        <title>Complete sequence and annotation of the Mycoplasma phocirhinis strain 852T genome.</title>
        <authorList>
            <person name="Frasca S.Jr."/>
            <person name="Kutish G.F."/>
            <person name="Castellanos Gell J."/>
            <person name="Michaels D.L."/>
            <person name="Brown D.R."/>
        </authorList>
    </citation>
    <scope>NUCLEOTIDE SEQUENCE [LARGE SCALE GENOMIC DNA]</scope>
    <source>
        <strain evidence="7 8">852</strain>
    </source>
</reference>
<feature type="domain" description="ABC-2 type transporter transmembrane" evidence="6">
    <location>
        <begin position="5"/>
        <end position="234"/>
    </location>
</feature>
<keyword evidence="3 5" id="KW-1133">Transmembrane helix</keyword>
<feature type="transmembrane region" description="Helical" evidence="5">
    <location>
        <begin position="113"/>
        <end position="137"/>
    </location>
</feature>
<protein>
    <recommendedName>
        <fullName evidence="6">ABC-2 type transporter transmembrane domain-containing protein</fullName>
    </recommendedName>
</protein>
<evidence type="ECO:0000313" key="8">
    <source>
        <dbReference type="Proteomes" id="UP000289326"/>
    </source>
</evidence>
<evidence type="ECO:0000313" key="7">
    <source>
        <dbReference type="EMBL" id="QBF34722.1"/>
    </source>
</evidence>
<accession>A0A4V0ZAH5</accession>
<dbReference type="OrthoDB" id="384447at2"/>